<evidence type="ECO:0000313" key="2">
    <source>
        <dbReference type="Proteomes" id="UP000001423"/>
    </source>
</evidence>
<keyword evidence="2" id="KW-1185">Reference proteome</keyword>
<protein>
    <submittedName>
        <fullName evidence="1">Uncharacterized protein</fullName>
    </submittedName>
</protein>
<dbReference type="eggNOG" id="COG5305">
    <property type="taxonomic scope" value="Bacteria"/>
</dbReference>
<evidence type="ECO:0000313" key="1">
    <source>
        <dbReference type="EMBL" id="CAX32305.1"/>
    </source>
</evidence>
<dbReference type="AlphaFoldDB" id="B9ESG0"/>
<accession>B9ESG0</accession>
<gene>
    <name evidence="1" type="ordered locus">PMT_2787</name>
</gene>
<name>B9ESG0_PROMM</name>
<reference evidence="1 2" key="1">
    <citation type="journal article" date="2003" name="Nature">
        <title>Genome divergence in two Prochlorococcus ecotypes reflects oceanic niche differentiation.</title>
        <authorList>
            <person name="Rocap G."/>
            <person name="Larimer F.W."/>
            <person name="Lamerdin J.E."/>
            <person name="Malfatti S."/>
            <person name="Chain P."/>
            <person name="Ahlgren N.A."/>
            <person name="Arellano A."/>
            <person name="Coleman M."/>
            <person name="Hauser L."/>
            <person name="Hess W.R."/>
            <person name="Johnson Z.I."/>
            <person name="Land M.L."/>
            <person name="Lindell D."/>
            <person name="Post A.F."/>
            <person name="Regala W."/>
            <person name="Shah M."/>
            <person name="Shaw S.L."/>
            <person name="Steglich C."/>
            <person name="Sullivan M.B."/>
            <person name="Ting C.S."/>
            <person name="Tolonen A."/>
            <person name="Webb E.A."/>
            <person name="Zinser E.R."/>
            <person name="Chisholm S.W."/>
        </authorList>
    </citation>
    <scope>NUCLEOTIDE SEQUENCE [LARGE SCALE GENOMIC DNA]</scope>
    <source>
        <strain evidence="2">MIT 9313</strain>
    </source>
</reference>
<sequence length="89" mass="9437">MMLGGWGQSVGQSAISLRVSSWLAHLARGILMLTQAAGLARCLVRAVDLVALLAFCIPCPMRFSIEGKGHACPVGIYDGVCSFDSWPNS</sequence>
<dbReference type="Proteomes" id="UP000001423">
    <property type="component" value="Chromosome"/>
</dbReference>
<organism evidence="1 2">
    <name type="scientific">Prochlorococcus marinus (strain MIT 9313)</name>
    <dbReference type="NCBI Taxonomy" id="74547"/>
    <lineage>
        <taxon>Bacteria</taxon>
        <taxon>Bacillati</taxon>
        <taxon>Cyanobacteriota</taxon>
        <taxon>Cyanophyceae</taxon>
        <taxon>Synechococcales</taxon>
        <taxon>Prochlorococcaceae</taxon>
        <taxon>Prochlorococcus</taxon>
    </lineage>
</organism>
<proteinExistence type="predicted"/>
<dbReference type="EMBL" id="BX548175">
    <property type="protein sequence ID" value="CAX32305.1"/>
    <property type="molecule type" value="Genomic_DNA"/>
</dbReference>
<dbReference type="HOGENOM" id="CLU_2452210_0_0_3"/>
<dbReference type="KEGG" id="pmt:PMT_2787"/>